<feature type="region of interest" description="Disordered" evidence="1">
    <location>
        <begin position="421"/>
        <end position="453"/>
    </location>
</feature>
<keyword evidence="3" id="KW-1185">Reference proteome</keyword>
<dbReference type="EMBL" id="JBBKAM010000002">
    <property type="protein sequence ID" value="MEJ8643916.1"/>
    <property type="molecule type" value="Genomic_DNA"/>
</dbReference>
<protein>
    <submittedName>
        <fullName evidence="2">Uncharacterized protein</fullName>
    </submittedName>
</protein>
<sequence>MSVRDEREPLDPRTTSLYDYALFRHGIEPDGSIPVRGYPLPDTAPRESSRTGLTRQQAADEITTALTPLLADPDPVRAAAAVHRRVAELGIPQRTLRAHAARLALTDRDTARRTARQLVRSGSDPAAVGIGIALLIRLGTAEDVPRLKVLGMLRGFDSVVTAALDPLDRQAAALLVIHRSDRSGELSELTGAIEAGDARRALSALIAVPDEDRLYFGRRIAEAADLRDLIRAHPRDPALLVQTARLLHRMADQRDSRSEILDYLPARAVYEALVRHADLLPPTPENHALLLSIAFDLHSGPPALLRWRPGRREALLDVLDRLLAGGAEPADVTDPSDRRRTDWIRRTGRTPFLRTPAAGPGPHWEVVVVHGSDDSNSVETRFLVDGRPLLPALFANGPGGSPSPCSTAATCAPGSSCGRCGSPRRGAPRAAAARSTSPSAGTAPRWCGATGAG</sequence>
<gene>
    <name evidence="2" type="ORF">WKI68_26185</name>
</gene>
<name>A0ABU8U7T5_9ACTN</name>
<evidence type="ECO:0000313" key="2">
    <source>
        <dbReference type="EMBL" id="MEJ8643916.1"/>
    </source>
</evidence>
<reference evidence="2 3" key="1">
    <citation type="submission" date="2024-03" db="EMBL/GenBank/DDBJ databases">
        <title>Novel Streptomyces species of biotechnological and ecological value are a feature of Machair soil.</title>
        <authorList>
            <person name="Prole J.R."/>
            <person name="Goodfellow M."/>
            <person name="Allenby N."/>
            <person name="Ward A.C."/>
        </authorList>
    </citation>
    <scope>NUCLEOTIDE SEQUENCE [LARGE SCALE GENOMIC DNA]</scope>
    <source>
        <strain evidence="2 3">MS1.HAVA.3</strain>
    </source>
</reference>
<proteinExistence type="predicted"/>
<comment type="caution">
    <text evidence="2">The sequence shown here is derived from an EMBL/GenBank/DDBJ whole genome shotgun (WGS) entry which is preliminary data.</text>
</comment>
<dbReference type="Proteomes" id="UP001382904">
    <property type="component" value="Unassembled WGS sequence"/>
</dbReference>
<feature type="compositionally biased region" description="Low complexity" evidence="1">
    <location>
        <begin position="421"/>
        <end position="444"/>
    </location>
</feature>
<evidence type="ECO:0000256" key="1">
    <source>
        <dbReference type="SAM" id="MobiDB-lite"/>
    </source>
</evidence>
<evidence type="ECO:0000313" key="3">
    <source>
        <dbReference type="Proteomes" id="UP001382904"/>
    </source>
</evidence>
<organism evidence="2 3">
    <name type="scientific">Streptomyces caledonius</name>
    <dbReference type="NCBI Taxonomy" id="3134107"/>
    <lineage>
        <taxon>Bacteria</taxon>
        <taxon>Bacillati</taxon>
        <taxon>Actinomycetota</taxon>
        <taxon>Actinomycetes</taxon>
        <taxon>Kitasatosporales</taxon>
        <taxon>Streptomycetaceae</taxon>
        <taxon>Streptomyces</taxon>
    </lineage>
</organism>
<accession>A0ABU8U7T5</accession>
<feature type="region of interest" description="Disordered" evidence="1">
    <location>
        <begin position="32"/>
        <end position="57"/>
    </location>
</feature>